<sequence>MRDKLQQMCTCRAKKYAHRKEGSKDRSRRRRQVFVHNPKEEIWHEPYMQTLHREFSDESMLCGSKIELPWRDIFLPAADVRIRSGAAPTADREVNKTETEIAASGEERESTGEMTLPWRADLLITEMSRVTLDDPDTCDSSQEIPWTDLILEKPVEIRPSTEEQTCPSDDVEIPWNEILVPRDVAIKPEKKRRHPSFNRAPNPRTDTPCNFSCTPVCCAKIRPKTFSKTYNKANSSVPNSVWMPTCM</sequence>
<comment type="caution">
    <text evidence="2">The sequence shown here is derived from an EMBL/GenBank/DDBJ whole genome shotgun (WGS) entry which is preliminary data.</text>
</comment>
<evidence type="ECO:0000256" key="1">
    <source>
        <dbReference type="SAM" id="MobiDB-lite"/>
    </source>
</evidence>
<evidence type="ECO:0000313" key="2">
    <source>
        <dbReference type="EMBL" id="KAL0126624.1"/>
    </source>
</evidence>
<keyword evidence="3" id="KW-1185">Reference proteome</keyword>
<evidence type="ECO:0000313" key="3">
    <source>
        <dbReference type="Proteomes" id="UP001430953"/>
    </source>
</evidence>
<dbReference type="AlphaFoldDB" id="A0AAW2GEJ8"/>
<dbReference type="EMBL" id="JADYXP020000004">
    <property type="protein sequence ID" value="KAL0126624.1"/>
    <property type="molecule type" value="Genomic_DNA"/>
</dbReference>
<feature type="compositionally biased region" description="Basic and acidic residues" evidence="1">
    <location>
        <begin position="90"/>
        <end position="111"/>
    </location>
</feature>
<protein>
    <submittedName>
        <fullName evidence="2">Uncharacterized protein</fullName>
    </submittedName>
</protein>
<feature type="region of interest" description="Disordered" evidence="1">
    <location>
        <begin position="86"/>
        <end position="112"/>
    </location>
</feature>
<proteinExistence type="predicted"/>
<gene>
    <name evidence="2" type="ORF">PUN28_005171</name>
</gene>
<dbReference type="Proteomes" id="UP001430953">
    <property type="component" value="Unassembled WGS sequence"/>
</dbReference>
<organism evidence="2 3">
    <name type="scientific">Cardiocondyla obscurior</name>
    <dbReference type="NCBI Taxonomy" id="286306"/>
    <lineage>
        <taxon>Eukaryota</taxon>
        <taxon>Metazoa</taxon>
        <taxon>Ecdysozoa</taxon>
        <taxon>Arthropoda</taxon>
        <taxon>Hexapoda</taxon>
        <taxon>Insecta</taxon>
        <taxon>Pterygota</taxon>
        <taxon>Neoptera</taxon>
        <taxon>Endopterygota</taxon>
        <taxon>Hymenoptera</taxon>
        <taxon>Apocrita</taxon>
        <taxon>Aculeata</taxon>
        <taxon>Formicoidea</taxon>
        <taxon>Formicidae</taxon>
        <taxon>Myrmicinae</taxon>
        <taxon>Cardiocondyla</taxon>
    </lineage>
</organism>
<accession>A0AAW2GEJ8</accession>
<reference evidence="2 3" key="1">
    <citation type="submission" date="2023-03" db="EMBL/GenBank/DDBJ databases">
        <title>High recombination rates correlate with genetic variation in Cardiocondyla obscurior ants.</title>
        <authorList>
            <person name="Errbii M."/>
        </authorList>
    </citation>
    <scope>NUCLEOTIDE SEQUENCE [LARGE SCALE GENOMIC DNA]</scope>
    <source>
        <strain evidence="2">Alpha-2009</strain>
        <tissue evidence="2">Whole body</tissue>
    </source>
</reference>
<name>A0AAW2GEJ8_9HYME</name>